<keyword evidence="3 7" id="KW-0732">Signal</keyword>
<feature type="active site" description="Nucleophile" evidence="6">
    <location>
        <position position="157"/>
    </location>
</feature>
<dbReference type="Gene3D" id="3.90.70.50">
    <property type="entry name" value="Peptidase C10, streptopain"/>
    <property type="match status" value="1"/>
</dbReference>
<comment type="caution">
    <text evidence="9">The sequence shown here is derived from an EMBL/GenBank/DDBJ whole genome shotgun (WGS) entry which is preliminary data.</text>
</comment>
<keyword evidence="4" id="KW-0378">Hydrolase</keyword>
<evidence type="ECO:0000256" key="2">
    <source>
        <dbReference type="ARBA" id="ARBA00022670"/>
    </source>
</evidence>
<evidence type="ECO:0000313" key="9">
    <source>
        <dbReference type="EMBL" id="MBE6265656.1"/>
    </source>
</evidence>
<proteinExistence type="inferred from homology"/>
<evidence type="ECO:0000313" key="10">
    <source>
        <dbReference type="Proteomes" id="UP000763088"/>
    </source>
</evidence>
<name>A0A928GH16_XYLRU</name>
<feature type="domain" description="Spi protease inhibitor" evidence="8">
    <location>
        <begin position="20"/>
        <end position="115"/>
    </location>
</feature>
<evidence type="ECO:0000256" key="7">
    <source>
        <dbReference type="SAM" id="SignalP"/>
    </source>
</evidence>
<protein>
    <recommendedName>
        <fullName evidence="8">Spi protease inhibitor domain-containing protein</fullName>
    </recommendedName>
</protein>
<dbReference type="InterPro" id="IPR038765">
    <property type="entry name" value="Papain-like_cys_pep_sf"/>
</dbReference>
<dbReference type="EMBL" id="SUYD01000004">
    <property type="protein sequence ID" value="MBE6265656.1"/>
    <property type="molecule type" value="Genomic_DNA"/>
</dbReference>
<feature type="active site" description="Proton acceptor" evidence="6">
    <location>
        <position position="279"/>
    </location>
</feature>
<keyword evidence="5" id="KW-0788">Thiol protease</keyword>
<keyword evidence="2" id="KW-0645">Protease</keyword>
<organism evidence="9 10">
    <name type="scientific">Xylanibacter ruminicola</name>
    <name type="common">Prevotella ruminicola</name>
    <dbReference type="NCBI Taxonomy" id="839"/>
    <lineage>
        <taxon>Bacteria</taxon>
        <taxon>Pseudomonadati</taxon>
        <taxon>Bacteroidota</taxon>
        <taxon>Bacteroidia</taxon>
        <taxon>Bacteroidales</taxon>
        <taxon>Prevotellaceae</taxon>
        <taxon>Xylanibacter</taxon>
    </lineage>
</organism>
<evidence type="ECO:0000256" key="3">
    <source>
        <dbReference type="ARBA" id="ARBA00022729"/>
    </source>
</evidence>
<dbReference type="Pfam" id="PF01640">
    <property type="entry name" value="Peptidase_C10"/>
    <property type="match status" value="2"/>
</dbReference>
<accession>A0A928GH16</accession>
<comment type="similarity">
    <text evidence="1">Belongs to the peptidase C10 family.</text>
</comment>
<dbReference type="InterPro" id="IPR000200">
    <property type="entry name" value="Peptidase_C10"/>
</dbReference>
<evidence type="ECO:0000256" key="6">
    <source>
        <dbReference type="PIRSR" id="PIRSR600200-1"/>
    </source>
</evidence>
<gene>
    <name evidence="9" type="ORF">E7102_04155</name>
</gene>
<dbReference type="GO" id="GO:0006508">
    <property type="term" value="P:proteolysis"/>
    <property type="evidence" value="ECO:0007669"/>
    <property type="project" value="UniProtKB-KW"/>
</dbReference>
<dbReference type="InterPro" id="IPR025896">
    <property type="entry name" value="Spi_Prtas-inh"/>
</dbReference>
<feature type="signal peptide" evidence="7">
    <location>
        <begin position="1"/>
        <end position="20"/>
    </location>
</feature>
<evidence type="ECO:0000256" key="4">
    <source>
        <dbReference type="ARBA" id="ARBA00022801"/>
    </source>
</evidence>
<dbReference type="Proteomes" id="UP000763088">
    <property type="component" value="Unassembled WGS sequence"/>
</dbReference>
<dbReference type="GO" id="GO:0008234">
    <property type="term" value="F:cysteine-type peptidase activity"/>
    <property type="evidence" value="ECO:0007669"/>
    <property type="project" value="UniProtKB-KW"/>
</dbReference>
<feature type="chain" id="PRO_5037043116" description="Spi protease inhibitor domain-containing protein" evidence="7">
    <location>
        <begin position="21"/>
        <end position="779"/>
    </location>
</feature>
<evidence type="ECO:0000256" key="1">
    <source>
        <dbReference type="ARBA" id="ARBA00009693"/>
    </source>
</evidence>
<dbReference type="InterPro" id="IPR044934">
    <property type="entry name" value="Streptopain_sf"/>
</dbReference>
<dbReference type="SUPFAM" id="SSF54001">
    <property type="entry name" value="Cysteine proteinases"/>
    <property type="match status" value="1"/>
</dbReference>
<dbReference type="Pfam" id="PF13734">
    <property type="entry name" value="Inhibitor_I69"/>
    <property type="match status" value="1"/>
</dbReference>
<evidence type="ECO:0000259" key="8">
    <source>
        <dbReference type="Pfam" id="PF13734"/>
    </source>
</evidence>
<dbReference type="AlphaFoldDB" id="A0A928GH16"/>
<reference evidence="9" key="1">
    <citation type="submission" date="2019-04" db="EMBL/GenBank/DDBJ databases">
        <title>Evolution of Biomass-Degrading Anaerobic Consortia Revealed by Metagenomics.</title>
        <authorList>
            <person name="Peng X."/>
        </authorList>
    </citation>
    <scope>NUCLEOTIDE SEQUENCE</scope>
    <source>
        <strain evidence="9">SIG141</strain>
    </source>
</reference>
<sequence>MKKSVLTTLVYLFSILLTVAAPVDEQSARKLAGDFLRGKMPITRSSNTNITRAVTGVADGPDAGIYVFNSDNGFVVISADDALPAVLAYSYGTPYDASKAPEAMKAMLSAYHHAVTSACVTRADVPTHEKISPLIKTQWDQLAPYNIMCPNYYPTGCNATAMAQVMYYHKYPATYDWDVMETSYVSTDTGEAADAVAKLMADVGEKVFMQYKEEESLARLIDGAEALRYEFGYSESTEFVQRDSYTAKSWDELLYNELVASRPVIMGAQSMTPTGLSGHAFIIDGYEANDGVGYFHVNWGWSGRSDDYFLISVLNPKYQYTGGAAGSSGYSFTQEAVIGIQPAETPLEKTTRFATRYCYIKDDETVYTRSSTSDDFSPIKLYYDVWNIVYPEESRQFDAGIALYKDRELIAILDSVHMKDIYPGGKPMGHTNVFEVKSNPVSIGKGLPNGKYQIRVLSRLTGTADWTWAIMTACRYVELTIEDNTMTTVTYGNSNEYKSDNDFTIHTVEVTGSEKVGEPLTIKINLTNNHMPDNSPIFLWGNASLEQGVDSYQCLGGGGSNLSPGETGDLVLEYTPQRAGDFKFILSGSSANCKAPLYTFDVSVSGMYLVMQLAVEKSTPQPDETNKVDGTTLEGTVTLLNYGSENYDDKVYVRLWGFDDNDHDKNVGYSTQIALGEKADVKFSFTDLTPDNRYLLLVTAMDGEKQIPLNYIKNEDNTITYYKKYVYQMTESSGLQSIKLDQADAEVYDIRGVRQGKASDIKSLPKGVYIINKKKVINN</sequence>
<evidence type="ECO:0000256" key="5">
    <source>
        <dbReference type="ARBA" id="ARBA00022807"/>
    </source>
</evidence>
<dbReference type="PRINTS" id="PR00797">
    <property type="entry name" value="STREPTOPAIN"/>
</dbReference>